<evidence type="ECO:0000313" key="4">
    <source>
        <dbReference type="Proteomes" id="UP001140949"/>
    </source>
</evidence>
<comment type="caution">
    <text evidence="3">The sequence shown here is derived from an EMBL/GenBank/DDBJ whole genome shotgun (WGS) entry which is preliminary data.</text>
</comment>
<evidence type="ECO:0000256" key="2">
    <source>
        <dbReference type="SAM" id="MobiDB-lite"/>
    </source>
</evidence>
<dbReference type="Proteomes" id="UP001140949">
    <property type="component" value="Unassembled WGS sequence"/>
</dbReference>
<name>A0AAX6DFD2_IRIPA</name>
<reference evidence="3" key="1">
    <citation type="journal article" date="2023" name="GigaByte">
        <title>Genome assembly of the bearded iris, Iris pallida Lam.</title>
        <authorList>
            <person name="Bruccoleri R.E."/>
            <person name="Oakeley E.J."/>
            <person name="Faust A.M.E."/>
            <person name="Altorfer M."/>
            <person name="Dessus-Babus S."/>
            <person name="Burckhardt D."/>
            <person name="Oertli M."/>
            <person name="Naumann U."/>
            <person name="Petersen F."/>
            <person name="Wong J."/>
        </authorList>
    </citation>
    <scope>NUCLEOTIDE SEQUENCE</scope>
    <source>
        <strain evidence="3">GSM-AAB239-AS_SAM_17_03QT</strain>
    </source>
</reference>
<sequence>MAALQRQHHHRRSDRLLRLLSLPKPGPSPYPPHSSPPVLDDDDDEELDESDIFSSSTASADETFHPSPNPIFQLSSPSARSFPMAVPKARPASSSEKKVLRQSAPVSVPMMMRRIMDDAEEEEEEEEEEGVPPHVMMARRIAMGGSPREIKFSVLEGEGRTLKGRDLRRVRNAVFQKTGFLD</sequence>
<dbReference type="PANTHER" id="PTHR33083">
    <property type="entry name" value="EXPRESSED PROTEIN"/>
    <property type="match status" value="1"/>
</dbReference>
<dbReference type="PANTHER" id="PTHR33083:SF114">
    <property type="entry name" value="OS10G0481000 PROTEIN"/>
    <property type="match status" value="1"/>
</dbReference>
<dbReference type="Pfam" id="PF04520">
    <property type="entry name" value="Senescence_reg"/>
    <property type="match status" value="1"/>
</dbReference>
<feature type="region of interest" description="Disordered" evidence="2">
    <location>
        <begin position="1"/>
        <end position="111"/>
    </location>
</feature>
<dbReference type="GO" id="GO:0010150">
    <property type="term" value="P:leaf senescence"/>
    <property type="evidence" value="ECO:0007669"/>
    <property type="project" value="UniProtKB-ARBA"/>
</dbReference>
<dbReference type="AlphaFoldDB" id="A0AAX6DFD2"/>
<gene>
    <name evidence="3" type="ORF">M6B38_248675</name>
</gene>
<evidence type="ECO:0000313" key="3">
    <source>
        <dbReference type="EMBL" id="KAJ6790470.1"/>
    </source>
</evidence>
<protein>
    <submittedName>
        <fullName evidence="3">Rab-like protein 6 isoform X2</fullName>
    </submittedName>
</protein>
<feature type="compositionally biased region" description="Basic residues" evidence="2">
    <location>
        <begin position="1"/>
        <end position="13"/>
    </location>
</feature>
<dbReference type="InterPro" id="IPR007608">
    <property type="entry name" value="Senescence_reg_S40"/>
</dbReference>
<proteinExistence type="inferred from homology"/>
<organism evidence="3 4">
    <name type="scientific">Iris pallida</name>
    <name type="common">Sweet iris</name>
    <dbReference type="NCBI Taxonomy" id="29817"/>
    <lineage>
        <taxon>Eukaryota</taxon>
        <taxon>Viridiplantae</taxon>
        <taxon>Streptophyta</taxon>
        <taxon>Embryophyta</taxon>
        <taxon>Tracheophyta</taxon>
        <taxon>Spermatophyta</taxon>
        <taxon>Magnoliopsida</taxon>
        <taxon>Liliopsida</taxon>
        <taxon>Asparagales</taxon>
        <taxon>Iridaceae</taxon>
        <taxon>Iridoideae</taxon>
        <taxon>Irideae</taxon>
        <taxon>Iris</taxon>
    </lineage>
</organism>
<feature type="compositionally biased region" description="Acidic residues" evidence="2">
    <location>
        <begin position="39"/>
        <end position="51"/>
    </location>
</feature>
<comment type="similarity">
    <text evidence="1">Belongs to the senescence regulator S40 family.</text>
</comment>
<evidence type="ECO:0000256" key="1">
    <source>
        <dbReference type="ARBA" id="ARBA00034773"/>
    </source>
</evidence>
<dbReference type="EMBL" id="JANAVB010045219">
    <property type="protein sequence ID" value="KAJ6790470.1"/>
    <property type="molecule type" value="Genomic_DNA"/>
</dbReference>
<keyword evidence="4" id="KW-1185">Reference proteome</keyword>
<reference evidence="3" key="2">
    <citation type="submission" date="2023-04" db="EMBL/GenBank/DDBJ databases">
        <authorList>
            <person name="Bruccoleri R.E."/>
            <person name="Oakeley E.J."/>
            <person name="Faust A.-M."/>
            <person name="Dessus-Babus S."/>
            <person name="Altorfer M."/>
            <person name="Burckhardt D."/>
            <person name="Oertli M."/>
            <person name="Naumann U."/>
            <person name="Petersen F."/>
            <person name="Wong J."/>
        </authorList>
    </citation>
    <scope>NUCLEOTIDE SEQUENCE</scope>
    <source>
        <strain evidence="3">GSM-AAB239-AS_SAM_17_03QT</strain>
        <tissue evidence="3">Leaf</tissue>
    </source>
</reference>
<feature type="compositionally biased region" description="Pro residues" evidence="2">
    <location>
        <begin position="24"/>
        <end position="35"/>
    </location>
</feature>
<accession>A0AAX6DFD2</accession>
<feature type="compositionally biased region" description="Polar residues" evidence="2">
    <location>
        <begin position="70"/>
        <end position="79"/>
    </location>
</feature>